<evidence type="ECO:0000256" key="1">
    <source>
        <dbReference type="SAM" id="MobiDB-lite"/>
    </source>
</evidence>
<organism evidence="3 4">
    <name type="scientific">Fusarium beomiforme</name>
    <dbReference type="NCBI Taxonomy" id="44412"/>
    <lineage>
        <taxon>Eukaryota</taxon>
        <taxon>Fungi</taxon>
        <taxon>Dikarya</taxon>
        <taxon>Ascomycota</taxon>
        <taxon>Pezizomycotina</taxon>
        <taxon>Sordariomycetes</taxon>
        <taxon>Hypocreomycetidae</taxon>
        <taxon>Hypocreales</taxon>
        <taxon>Nectriaceae</taxon>
        <taxon>Fusarium</taxon>
        <taxon>Fusarium burgessii species complex</taxon>
    </lineage>
</organism>
<reference evidence="3" key="1">
    <citation type="journal article" date="2017" name="Mycologia">
        <title>Fusarium algeriense, sp. nov., a novel toxigenic crown rot pathogen of durum wheat from Algeria is nested in the Fusarium burgessii species complex.</title>
        <authorList>
            <person name="Laraba I."/>
            <person name="Keddad A."/>
            <person name="Boureghda H."/>
            <person name="Abdallah N."/>
            <person name="Vaughan M.M."/>
            <person name="Proctor R.H."/>
            <person name="Busman M."/>
            <person name="O'Donnell K."/>
        </authorList>
    </citation>
    <scope>NUCLEOTIDE SEQUENCE</scope>
    <source>
        <strain evidence="3">NRRL 25174</strain>
    </source>
</reference>
<dbReference type="Proteomes" id="UP000730481">
    <property type="component" value="Unassembled WGS sequence"/>
</dbReference>
<feature type="domain" description="F-box" evidence="2">
    <location>
        <begin position="78"/>
        <end position="123"/>
    </location>
</feature>
<reference evidence="3" key="2">
    <citation type="submission" date="2020-02" db="EMBL/GenBank/DDBJ databases">
        <title>Identification and distribution of gene clusters putatively required for synthesis of sphingolipid metabolism inhibitors in phylogenetically diverse species of the filamentous fungus Fusarium.</title>
        <authorList>
            <person name="Kim H.-S."/>
            <person name="Busman M."/>
            <person name="Brown D.W."/>
            <person name="Divon H."/>
            <person name="Uhlig S."/>
            <person name="Proctor R.H."/>
        </authorList>
    </citation>
    <scope>NUCLEOTIDE SEQUENCE</scope>
    <source>
        <strain evidence="3">NRRL 25174</strain>
    </source>
</reference>
<name>A0A9P5DUC4_9HYPO</name>
<evidence type="ECO:0000259" key="2">
    <source>
        <dbReference type="PROSITE" id="PS50181"/>
    </source>
</evidence>
<keyword evidence="4" id="KW-1185">Reference proteome</keyword>
<feature type="region of interest" description="Disordered" evidence="1">
    <location>
        <begin position="1"/>
        <end position="38"/>
    </location>
</feature>
<comment type="caution">
    <text evidence="3">The sequence shown here is derived from an EMBL/GenBank/DDBJ whole genome shotgun (WGS) entry which is preliminary data.</text>
</comment>
<evidence type="ECO:0000313" key="3">
    <source>
        <dbReference type="EMBL" id="KAF4335755.1"/>
    </source>
</evidence>
<accession>A0A9P5DUC4</accession>
<evidence type="ECO:0000313" key="4">
    <source>
        <dbReference type="Proteomes" id="UP000730481"/>
    </source>
</evidence>
<proteinExistence type="predicted"/>
<gene>
    <name evidence="3" type="ORF">FBEOM_10401</name>
</gene>
<dbReference type="EMBL" id="PVQB02000535">
    <property type="protein sequence ID" value="KAF4335755.1"/>
    <property type="molecule type" value="Genomic_DNA"/>
</dbReference>
<dbReference type="AlphaFoldDB" id="A0A9P5DUC4"/>
<dbReference type="CDD" id="cd09917">
    <property type="entry name" value="F-box_SF"/>
    <property type="match status" value="1"/>
</dbReference>
<dbReference type="InterPro" id="IPR001810">
    <property type="entry name" value="F-box_dom"/>
</dbReference>
<dbReference type="Pfam" id="PF12937">
    <property type="entry name" value="F-box-like"/>
    <property type="match status" value="1"/>
</dbReference>
<dbReference type="OrthoDB" id="3692147at2759"/>
<sequence length="200" mass="22882">MPSLTKKPSGFRSKVKQIFKPMTSRSPKDSNPEDTSTSTSAFVVTHYLADGIRGGIGQNTITEPPQAADCDCSTRDGPLALQDLPAEVFIDIMLCLPHSSLYLFQQTCQKFRQLTKRDIFKKFNLESWDDPESYCIGEDGYQKRKVLLDILARKTLRNECDAYRDSGKLHAVMKKLYQTRYCHGYQFDHLNLLFSPEEKK</sequence>
<dbReference type="SUPFAM" id="SSF81383">
    <property type="entry name" value="F-box domain"/>
    <property type="match status" value="1"/>
</dbReference>
<protein>
    <recommendedName>
        <fullName evidence="2">F-box domain-containing protein</fullName>
    </recommendedName>
</protein>
<dbReference type="InterPro" id="IPR036047">
    <property type="entry name" value="F-box-like_dom_sf"/>
</dbReference>
<dbReference type="PROSITE" id="PS50181">
    <property type="entry name" value="FBOX"/>
    <property type="match status" value="1"/>
</dbReference>